<gene>
    <name evidence="4" type="ORF">KHA97_06640</name>
</gene>
<dbReference type="AlphaFoldDB" id="A0A942TEH8"/>
<dbReference type="GO" id="GO:0032259">
    <property type="term" value="P:methylation"/>
    <property type="evidence" value="ECO:0007669"/>
    <property type="project" value="UniProtKB-KW"/>
</dbReference>
<dbReference type="PANTHER" id="PTHR43861">
    <property type="entry name" value="TRANS-ACONITATE 2-METHYLTRANSFERASE-RELATED"/>
    <property type="match status" value="1"/>
</dbReference>
<evidence type="ECO:0000313" key="4">
    <source>
        <dbReference type="EMBL" id="MBS4194752.1"/>
    </source>
</evidence>
<dbReference type="SUPFAM" id="SSF53335">
    <property type="entry name" value="S-adenosyl-L-methionine-dependent methyltransferases"/>
    <property type="match status" value="1"/>
</dbReference>
<dbReference type="CDD" id="cd02440">
    <property type="entry name" value="AdoMet_MTases"/>
    <property type="match status" value="1"/>
</dbReference>
<keyword evidence="2" id="KW-0808">Transferase</keyword>
<evidence type="ECO:0000259" key="3">
    <source>
        <dbReference type="Pfam" id="PF13649"/>
    </source>
</evidence>
<dbReference type="InterPro" id="IPR041698">
    <property type="entry name" value="Methyltransf_25"/>
</dbReference>
<dbReference type="EMBL" id="JAGYPG010000001">
    <property type="protein sequence ID" value="MBS4194752.1"/>
    <property type="molecule type" value="Genomic_DNA"/>
</dbReference>
<dbReference type="PANTHER" id="PTHR43861:SF1">
    <property type="entry name" value="TRANS-ACONITATE 2-METHYLTRANSFERASE"/>
    <property type="match status" value="1"/>
</dbReference>
<feature type="domain" description="Methyltransferase" evidence="3">
    <location>
        <begin position="40"/>
        <end position="135"/>
    </location>
</feature>
<accession>A0A942TEH8</accession>
<dbReference type="GO" id="GO:0008168">
    <property type="term" value="F:methyltransferase activity"/>
    <property type="evidence" value="ECO:0007669"/>
    <property type="project" value="UniProtKB-KW"/>
</dbReference>
<organism evidence="4 5">
    <name type="scientific">Lederbergia citri</name>
    <dbReference type="NCBI Taxonomy" id="2833580"/>
    <lineage>
        <taxon>Bacteria</taxon>
        <taxon>Bacillati</taxon>
        <taxon>Bacillota</taxon>
        <taxon>Bacilli</taxon>
        <taxon>Bacillales</taxon>
        <taxon>Bacillaceae</taxon>
        <taxon>Lederbergia</taxon>
    </lineage>
</organism>
<evidence type="ECO:0000256" key="1">
    <source>
        <dbReference type="ARBA" id="ARBA00022603"/>
    </source>
</evidence>
<evidence type="ECO:0000313" key="5">
    <source>
        <dbReference type="Proteomes" id="UP000681414"/>
    </source>
</evidence>
<dbReference type="Gene3D" id="2.20.25.110">
    <property type="entry name" value="S-adenosyl-L-methionine-dependent methyltransferases"/>
    <property type="match status" value="1"/>
</dbReference>
<name>A0A942TEH8_9BACI</name>
<keyword evidence="5" id="KW-1185">Reference proteome</keyword>
<dbReference type="RefSeq" id="WP_213123910.1">
    <property type="nucleotide sequence ID" value="NZ_JAGYPG010000001.1"/>
</dbReference>
<comment type="caution">
    <text evidence="4">The sequence shown here is derived from an EMBL/GenBank/DDBJ whole genome shotgun (WGS) entry which is preliminary data.</text>
</comment>
<dbReference type="Pfam" id="PF13649">
    <property type="entry name" value="Methyltransf_25"/>
    <property type="match status" value="1"/>
</dbReference>
<dbReference type="InterPro" id="IPR029063">
    <property type="entry name" value="SAM-dependent_MTases_sf"/>
</dbReference>
<evidence type="ECO:0000256" key="2">
    <source>
        <dbReference type="ARBA" id="ARBA00022679"/>
    </source>
</evidence>
<dbReference type="Gene3D" id="3.40.50.150">
    <property type="entry name" value="Vaccinia Virus protein VP39"/>
    <property type="match status" value="1"/>
</dbReference>
<proteinExistence type="predicted"/>
<dbReference type="Proteomes" id="UP000681414">
    <property type="component" value="Unassembled WGS sequence"/>
</dbReference>
<reference evidence="4 5" key="1">
    <citation type="submission" date="2021-05" db="EMBL/GenBank/DDBJ databases">
        <title>Novel Bacillus species.</title>
        <authorList>
            <person name="Liu G."/>
        </authorList>
    </citation>
    <scope>NUCLEOTIDE SEQUENCE [LARGE SCALE GENOMIC DNA]</scope>
    <source>
        <strain evidence="5">FJAT-49780</strain>
    </source>
</reference>
<protein>
    <submittedName>
        <fullName evidence="4">Class I SAM-dependent methyltransferase</fullName>
    </submittedName>
</protein>
<keyword evidence="1 4" id="KW-0489">Methyltransferase</keyword>
<sequence>MTYERLAYVYDFLMMDVPYSNWLDYLKNEKKRYSIEGDRILDLACGTGELSVLLAEAGFDVTGVDISDDMLMVAKEKAERKGLKIQLYQQDMTLLEELGTFDIISIFCDSLNYLHTPDDVKKTFNHVYSHLSDDGLFLFDIHSPNKIQQFMKETYSLADEDVSYIWTSFPGEYPLSVEHELTFFVFDEDSGKYDRFDEIHKQRTYTINQYINWLTETGFSIKSVTADFTEEAPAETSERVFFACQKYNA</sequence>